<dbReference type="InterPro" id="IPR021136">
    <property type="entry name" value="Flagellar_hook_control-like_C"/>
</dbReference>
<dbReference type="STRING" id="1813019.A2J15_03015"/>
<feature type="region of interest" description="Disordered" evidence="1">
    <location>
        <begin position="239"/>
        <end position="385"/>
    </location>
</feature>
<sequence>MSNLAPKHDALNLVPSKVSTNTSKNKDHEANNKNLMQNDTESFLNSLLESIDKSNEFLPDHMKISEKQVFNETMPRLNQDSFDEKDKISIFESASFMQILSLLDKLQIDTVDIKLGNLSSQLVDLIKTEENFNILKTASNLEELLDIAKELGLNVKNIKIDCVDELKKTFPNLDKIDFFKDINNNVFKKVVEDKINHIQKNSPHHLEHINHLNHTASKISPKESTSLLSQTLKNLDSILSSKKNKNEKDNKTKSKIQEDLSDLKNDLKNIKSDEAVKNPSKEDLNTKDKKNQNDHPKEKIKELKHDQKQSNNIKDEFKEVKKEEQTKIVNKESKDSPVSENTKDLQEINSQNKTFNQNENKVQEKENLKQEDVKDQNKNVKNQKDLNVYKHSNQEVIKENQNLILNTMSQGFIPSKEPKTNVKENQDLKTSIFDQKVNFDNLQKDQIVQNKDSNQNPTNTNKEVFIQEQTKINTENGDKNTLEELNSLVKDLNKITHNTNKNIILKETFQHFSQDLKDALDQYKPPVTKLSITLNPNNLGEVEVTLIQRGNNLHINFNSNTNAMNLFIQHQAEFKNSLVNMGFTGLEMNFSDQSKKEHNQNKGKSRNGQGFKEALEGKNENEKINLELVLAKYF</sequence>
<keyword evidence="3" id="KW-0969">Cilium</keyword>
<evidence type="ECO:0000256" key="1">
    <source>
        <dbReference type="SAM" id="MobiDB-lite"/>
    </source>
</evidence>
<accession>A0A424YZ76</accession>
<feature type="compositionally biased region" description="Basic and acidic residues" evidence="1">
    <location>
        <begin position="1"/>
        <end position="10"/>
    </location>
</feature>
<feature type="region of interest" description="Disordered" evidence="1">
    <location>
        <begin position="593"/>
        <end position="616"/>
    </location>
</feature>
<dbReference type="Pfam" id="PF02120">
    <property type="entry name" value="Flg_hook"/>
    <property type="match status" value="1"/>
</dbReference>
<keyword evidence="3" id="KW-0282">Flagellum</keyword>
<organism evidence="3 4">
    <name type="scientific">Campylobacter hepaticus</name>
    <dbReference type="NCBI Taxonomy" id="1813019"/>
    <lineage>
        <taxon>Bacteria</taxon>
        <taxon>Pseudomonadati</taxon>
        <taxon>Campylobacterota</taxon>
        <taxon>Epsilonproteobacteria</taxon>
        <taxon>Campylobacterales</taxon>
        <taxon>Campylobacteraceae</taxon>
        <taxon>Campylobacter</taxon>
    </lineage>
</organism>
<evidence type="ECO:0000313" key="3">
    <source>
        <dbReference type="EMBL" id="RQD86572.1"/>
    </source>
</evidence>
<proteinExistence type="predicted"/>
<dbReference type="RefSeq" id="WP_124134244.1">
    <property type="nucleotide sequence ID" value="NZ_QURW01000016.1"/>
</dbReference>
<feature type="region of interest" description="Disordered" evidence="1">
    <location>
        <begin position="1"/>
        <end position="36"/>
    </location>
</feature>
<protein>
    <submittedName>
        <fullName evidence="3">Flagellar hook-length control protein FliK</fullName>
    </submittedName>
</protein>
<feature type="compositionally biased region" description="Basic and acidic residues" evidence="1">
    <location>
        <begin position="244"/>
        <end position="346"/>
    </location>
</feature>
<reference evidence="3 4" key="1">
    <citation type="submission" date="2018-08" db="EMBL/GenBank/DDBJ databases">
        <title>Survival mechanisms of Campylobacter hepaticus identified by genomic analysis and comparative transcriptomic analysis of in vivo and in vitro derived bacteria.</title>
        <authorList>
            <person name="Van T.T.H."/>
            <person name="Moore R.J."/>
        </authorList>
    </citation>
    <scope>NUCLEOTIDE SEQUENCE [LARGE SCALE GENOMIC DNA]</scope>
    <source>
        <strain evidence="3 4">54L</strain>
    </source>
</reference>
<dbReference type="Gene3D" id="3.30.750.140">
    <property type="match status" value="1"/>
</dbReference>
<comment type="caution">
    <text evidence="3">The sequence shown here is derived from an EMBL/GenBank/DDBJ whole genome shotgun (WGS) entry which is preliminary data.</text>
</comment>
<feature type="compositionally biased region" description="Basic and acidic residues" evidence="1">
    <location>
        <begin position="361"/>
        <end position="385"/>
    </location>
</feature>
<feature type="domain" description="Flagellar hook-length control protein-like C-terminal" evidence="2">
    <location>
        <begin position="521"/>
        <end position="597"/>
    </location>
</feature>
<keyword evidence="3" id="KW-0966">Cell projection</keyword>
<dbReference type="EMBL" id="QURW01000016">
    <property type="protein sequence ID" value="RQD86572.1"/>
    <property type="molecule type" value="Genomic_DNA"/>
</dbReference>
<name>A0A424YZ76_9BACT</name>
<dbReference type="Proteomes" id="UP000286095">
    <property type="component" value="Unassembled WGS sequence"/>
</dbReference>
<evidence type="ECO:0000259" key="2">
    <source>
        <dbReference type="Pfam" id="PF02120"/>
    </source>
</evidence>
<evidence type="ECO:0000313" key="4">
    <source>
        <dbReference type="Proteomes" id="UP000286095"/>
    </source>
</evidence>
<gene>
    <name evidence="3" type="ORF">DZD40_06315</name>
</gene>
<dbReference type="AlphaFoldDB" id="A0A424YZ76"/>
<dbReference type="InterPro" id="IPR038610">
    <property type="entry name" value="FliK-like_C_sf"/>
</dbReference>